<feature type="transmembrane region" description="Helical" evidence="1">
    <location>
        <begin position="69"/>
        <end position="96"/>
    </location>
</feature>
<sequence>METVTVRATAPSLPGNPMLKQTETIKGEQDGIGDLVHRLIDDAKAYATAEVGYYKAIGTEKVGALKVPIVLGLLAILFAHAAFLVLIATIFVGLASLMSDTLAGLLTLVICLVAAGGLGALAYSKATKGLEDAK</sequence>
<gene>
    <name evidence="2" type="ORF">V6R86_11365</name>
</gene>
<evidence type="ECO:0000313" key="3">
    <source>
        <dbReference type="Proteomes" id="UP001382935"/>
    </source>
</evidence>
<keyword evidence="3" id="KW-1185">Reference proteome</keyword>
<evidence type="ECO:0000313" key="2">
    <source>
        <dbReference type="EMBL" id="WWM71248.1"/>
    </source>
</evidence>
<feature type="transmembrane region" description="Helical" evidence="1">
    <location>
        <begin position="102"/>
        <end position="124"/>
    </location>
</feature>
<name>A0ABZ2G2D8_9SPHN</name>
<organism evidence="2 3">
    <name type="scientific">Sphingomonas kaistensis</name>
    <dbReference type="NCBI Taxonomy" id="298708"/>
    <lineage>
        <taxon>Bacteria</taxon>
        <taxon>Pseudomonadati</taxon>
        <taxon>Pseudomonadota</taxon>
        <taxon>Alphaproteobacteria</taxon>
        <taxon>Sphingomonadales</taxon>
        <taxon>Sphingomonadaceae</taxon>
        <taxon>Sphingomonas</taxon>
    </lineage>
</organism>
<dbReference type="Proteomes" id="UP001382935">
    <property type="component" value="Chromosome"/>
</dbReference>
<keyword evidence="1" id="KW-0812">Transmembrane</keyword>
<reference evidence="2 3" key="1">
    <citation type="submission" date="2024-02" db="EMBL/GenBank/DDBJ databases">
        <title>Full genome sequence of Sphingomonas kaistensis.</title>
        <authorList>
            <person name="Poletto B.L."/>
            <person name="Silva G."/>
            <person name="Galante D."/>
            <person name="Campos K.R."/>
            <person name="Santos M.B.N."/>
            <person name="Sacchi C.T."/>
        </authorList>
    </citation>
    <scope>NUCLEOTIDE SEQUENCE [LARGE SCALE GENOMIC DNA]</scope>
    <source>
        <strain evidence="2 3">MA4R</strain>
    </source>
</reference>
<keyword evidence="1" id="KW-1133">Transmembrane helix</keyword>
<proteinExistence type="predicted"/>
<protein>
    <submittedName>
        <fullName evidence="2">Phage holin family protein</fullName>
    </submittedName>
</protein>
<evidence type="ECO:0000256" key="1">
    <source>
        <dbReference type="SAM" id="Phobius"/>
    </source>
</evidence>
<accession>A0ABZ2G2D8</accession>
<dbReference type="InterPro" id="IPR009937">
    <property type="entry name" value="Phage_holin_3_6"/>
</dbReference>
<dbReference type="EMBL" id="CP145607">
    <property type="protein sequence ID" value="WWM71248.1"/>
    <property type="molecule type" value="Genomic_DNA"/>
</dbReference>
<dbReference type="RefSeq" id="WP_338504622.1">
    <property type="nucleotide sequence ID" value="NZ_CP145607.1"/>
</dbReference>
<dbReference type="Pfam" id="PF07332">
    <property type="entry name" value="Phage_holin_3_6"/>
    <property type="match status" value="1"/>
</dbReference>
<keyword evidence="1" id="KW-0472">Membrane</keyword>